<dbReference type="Proteomes" id="UP000028623">
    <property type="component" value="Unassembled WGS sequence"/>
</dbReference>
<evidence type="ECO:0008006" key="3">
    <source>
        <dbReference type="Google" id="ProtNLM"/>
    </source>
</evidence>
<comment type="caution">
    <text evidence="1">The sequence shown here is derived from an EMBL/GenBank/DDBJ whole genome shotgun (WGS) entry which is preliminary data.</text>
</comment>
<dbReference type="eggNOG" id="ENOG5033A64">
    <property type="taxonomic scope" value="Bacteria"/>
</dbReference>
<sequence length="160" mass="19156">MKRIGFLILIFSVISCSNKYKNYYNLHRLKPKDFETKTSISNKNKDLIYIYSFNNNILNKEINGFESLTFNKIMGEKIYIKTEERNRKKYTFSNNSSMYFREFDFILQNYLDGNLEYLLSLEDSFSSSEVGSYFYIFDFEKHKVYKINAIAFDNKGKLIQ</sequence>
<dbReference type="EMBL" id="JPLY01000004">
    <property type="protein sequence ID" value="KFC20894.1"/>
    <property type="molecule type" value="Genomic_DNA"/>
</dbReference>
<dbReference type="RefSeq" id="WP_034976507.1">
    <property type="nucleotide sequence ID" value="NZ_FOFI01000001.1"/>
</dbReference>
<protein>
    <recommendedName>
        <fullName evidence="3">Lipoprotein</fullName>
    </recommendedName>
</protein>
<keyword evidence="2" id="KW-1185">Reference proteome</keyword>
<organism evidence="1 2">
    <name type="scientific">Epilithonimonas lactis</name>
    <dbReference type="NCBI Taxonomy" id="421072"/>
    <lineage>
        <taxon>Bacteria</taxon>
        <taxon>Pseudomonadati</taxon>
        <taxon>Bacteroidota</taxon>
        <taxon>Flavobacteriia</taxon>
        <taxon>Flavobacteriales</taxon>
        <taxon>Weeksellaceae</taxon>
        <taxon>Chryseobacterium group</taxon>
        <taxon>Epilithonimonas</taxon>
    </lineage>
</organism>
<evidence type="ECO:0000313" key="2">
    <source>
        <dbReference type="Proteomes" id="UP000028623"/>
    </source>
</evidence>
<reference evidence="1 2" key="1">
    <citation type="submission" date="2014-07" db="EMBL/GenBank/DDBJ databases">
        <title>Epilithonimonas lactis LMG 22401 Genome.</title>
        <authorList>
            <person name="Pipes S.E."/>
            <person name="Stropko S.J."/>
        </authorList>
    </citation>
    <scope>NUCLEOTIDE SEQUENCE [LARGE SCALE GENOMIC DNA]</scope>
    <source>
        <strain evidence="1 2">LMG 24401</strain>
    </source>
</reference>
<accession>A0A085BEJ9</accession>
<dbReference type="STRING" id="421072.SAMN04488097_0215"/>
<dbReference type="AlphaFoldDB" id="A0A085BEJ9"/>
<gene>
    <name evidence="1" type="ORF">IO89_11690</name>
</gene>
<dbReference type="PROSITE" id="PS51257">
    <property type="entry name" value="PROKAR_LIPOPROTEIN"/>
    <property type="match status" value="1"/>
</dbReference>
<proteinExistence type="predicted"/>
<name>A0A085BEJ9_9FLAO</name>
<evidence type="ECO:0000313" key="1">
    <source>
        <dbReference type="EMBL" id="KFC20894.1"/>
    </source>
</evidence>